<comment type="similarity">
    <text evidence="2 5">Belongs to the nucleoporin interacting component (NIC) family.</text>
</comment>
<keyword evidence="5" id="KW-0472">Membrane</keyword>
<dbReference type="PANTHER" id="PTHR11225:SF4">
    <property type="entry name" value="NUCLEAR PORE COMPLEX PROTEIN NUP93"/>
    <property type="match status" value="1"/>
</dbReference>
<evidence type="ECO:0000256" key="2">
    <source>
        <dbReference type="ARBA" id="ARBA00010186"/>
    </source>
</evidence>
<reference evidence="7 8" key="1">
    <citation type="submission" date="2025-04" db="UniProtKB">
        <authorList>
            <consortium name="RefSeq"/>
        </authorList>
    </citation>
    <scope>IDENTIFICATION</scope>
    <source>
        <tissue evidence="7 8">Entire body</tissue>
    </source>
</reference>
<dbReference type="GO" id="GO:0017056">
    <property type="term" value="F:structural constituent of nuclear pore"/>
    <property type="evidence" value="ECO:0007669"/>
    <property type="project" value="InterPro"/>
</dbReference>
<gene>
    <name evidence="7 8" type="primary">LOC108745050</name>
</gene>
<keyword evidence="6" id="KW-1185">Reference proteome</keyword>
<comment type="subcellular location">
    <subcellularLocation>
        <location evidence="1 5">Nucleus</location>
        <location evidence="1 5">Nuclear pore complex</location>
    </subcellularLocation>
</comment>
<dbReference type="RefSeq" id="XP_018336594.1">
    <property type="nucleotide sequence ID" value="XM_018481092.2"/>
</dbReference>
<dbReference type="STRING" id="224129.A0A1W4XKT3"/>
<evidence type="ECO:0000256" key="5">
    <source>
        <dbReference type="RuleBase" id="RU364035"/>
    </source>
</evidence>
<keyword evidence="5" id="KW-0509">mRNA transport</keyword>
<sequence>MASSDFMDLVQEAEKLTANIEGTSELPKVERSLRQVLEASNELYSKVAQAGARDIQANILLGSKGVDLPRIAQKLENISAKRTFEPIAATDDSDLQTCLENEIRSCILSVIDAEHKACLETVSQHSWEHELGEWKEEKRKILNAMLGPSENFIDIGKHTSVFMEPPALGATALGYYESVYASKIIEYNRAIIRGTFRPHLVESLINAASEFKETKVNDMWEMIKYMIQVPPFPSTEDPLKTRNSPRIIKALVKQACHYLEDRYKIFMESVLNENLKQAQRGGIPGTYSLVRSFVGIRLKGEYLGLQDGMIDDRPLWPMVYYCLRSGDLSATLYCLKKSDLHCPELIELLELLFTSPENSQIAKLESNIKFHYRRFVRNSTDPFKRIVWAVLGCCDVVDEHTEVAKTADDYLWLKLSLVRTDYDKEDHIKYFDLQTTVLEEYGESHYDAMNQPHLYFEVLVLTGQFEAALEFLARIEKFRVHGVHIAIVLSELHMLAAPRDPAAPLISIDPMDIKPGRRLNMARLIMLYVQRFELSCVAEAVHYFFFLRNLRSKDNVNLFLLSVSDLAQETKDYEGLFGKMQPNNVRSKGMIDEFKTAGISTESLVEVVAEQCVKKGVFEEAVDLFDLAGNQERVLNLLCILLAQVVHLPSKDGSLRERLEAKAHNIAERYSRSGFNCSSQVASTFLVLKDLLTFFDQYHAKQYVAALKTLADLELIPLNSNELDLRVSGFKKLSNEISKVIPDVLLATMNILFAQYQKIKGNEYMPSKFQGISVDKQLQYIRDQARVITNFTGMLPYRMPGDTNSRLVQMEILMH</sequence>
<evidence type="ECO:0000256" key="3">
    <source>
        <dbReference type="ARBA" id="ARBA00023132"/>
    </source>
</evidence>
<dbReference type="RefSeq" id="XP_018336593.1">
    <property type="nucleotide sequence ID" value="XM_018481091.2"/>
</dbReference>
<evidence type="ECO:0000256" key="4">
    <source>
        <dbReference type="ARBA" id="ARBA00023242"/>
    </source>
</evidence>
<keyword evidence="5" id="KW-0811">Translocation</keyword>
<dbReference type="AlphaFoldDB" id="A0A1W4XKT3"/>
<dbReference type="InterPro" id="IPR007231">
    <property type="entry name" value="Nucleoporin_int_Nup93/Nic96"/>
</dbReference>
<dbReference type="PANTHER" id="PTHR11225">
    <property type="entry name" value="NUCLEAR PORE COMPLEX PROTEIN NUP93 NUCLEOPORIN NUP93 DEAD EYE PROTEIN"/>
    <property type="match status" value="1"/>
</dbReference>
<dbReference type="KEGG" id="apln:108745050"/>
<accession>A0A1W4XKT3</accession>
<proteinExistence type="inferred from homology"/>
<organism evidence="6 8">
    <name type="scientific">Agrilus planipennis</name>
    <name type="common">Emerald ash borer</name>
    <name type="synonym">Agrilus marcopoli</name>
    <dbReference type="NCBI Taxonomy" id="224129"/>
    <lineage>
        <taxon>Eukaryota</taxon>
        <taxon>Metazoa</taxon>
        <taxon>Ecdysozoa</taxon>
        <taxon>Arthropoda</taxon>
        <taxon>Hexapoda</taxon>
        <taxon>Insecta</taxon>
        <taxon>Pterygota</taxon>
        <taxon>Neoptera</taxon>
        <taxon>Endopterygota</taxon>
        <taxon>Coleoptera</taxon>
        <taxon>Polyphaga</taxon>
        <taxon>Elateriformia</taxon>
        <taxon>Buprestoidea</taxon>
        <taxon>Buprestidae</taxon>
        <taxon>Agrilinae</taxon>
        <taxon>Agrilus</taxon>
    </lineage>
</organism>
<evidence type="ECO:0000313" key="7">
    <source>
        <dbReference type="RefSeq" id="XP_018336593.1"/>
    </source>
</evidence>
<dbReference type="GO" id="GO:0005643">
    <property type="term" value="C:nuclear pore"/>
    <property type="evidence" value="ECO:0007669"/>
    <property type="project" value="UniProtKB-SubCell"/>
</dbReference>
<keyword evidence="3 5" id="KW-0906">Nuclear pore complex</keyword>
<keyword evidence="4 5" id="KW-0539">Nucleus</keyword>
<dbReference type="OrthoDB" id="1918363at2759"/>
<dbReference type="GO" id="GO:0016973">
    <property type="term" value="P:poly(A)+ mRNA export from nucleus"/>
    <property type="evidence" value="ECO:0007669"/>
    <property type="project" value="TreeGrafter"/>
</dbReference>
<evidence type="ECO:0000313" key="8">
    <source>
        <dbReference type="RefSeq" id="XP_018336594.1"/>
    </source>
</evidence>
<keyword evidence="5" id="KW-0813">Transport</keyword>
<evidence type="ECO:0000313" key="6">
    <source>
        <dbReference type="Proteomes" id="UP000192223"/>
    </source>
</evidence>
<dbReference type="GO" id="GO:0006606">
    <property type="term" value="P:protein import into nucleus"/>
    <property type="evidence" value="ECO:0007669"/>
    <property type="project" value="TreeGrafter"/>
</dbReference>
<dbReference type="Proteomes" id="UP000192223">
    <property type="component" value="Unplaced"/>
</dbReference>
<keyword evidence="5" id="KW-0653">Protein transport</keyword>
<dbReference type="Pfam" id="PF04097">
    <property type="entry name" value="Nic96"/>
    <property type="match status" value="1"/>
</dbReference>
<protein>
    <recommendedName>
        <fullName evidence="5">Nuclear pore protein</fullName>
    </recommendedName>
</protein>
<evidence type="ECO:0000256" key="1">
    <source>
        <dbReference type="ARBA" id="ARBA00004567"/>
    </source>
</evidence>
<name>A0A1W4XKT3_AGRPL</name>
<dbReference type="GeneID" id="108745050"/>